<dbReference type="InterPro" id="IPR029052">
    <property type="entry name" value="Metallo-depent_PP-like"/>
</dbReference>
<evidence type="ECO:0000313" key="2">
    <source>
        <dbReference type="EMBL" id="KXS33351.1"/>
    </source>
</evidence>
<dbReference type="PATRIC" id="fig|1796491.3.peg.560"/>
<reference evidence="2 3" key="2">
    <citation type="submission" date="2016-03" db="EMBL/GenBank/DDBJ databases">
        <title>New uncultured bacterium of the family Gallionellaceae from acid mine drainage: description and reconstruction of genome based on metagenomic analysis of microbial community.</title>
        <authorList>
            <person name="Kadnikov V."/>
            <person name="Ivasenko D."/>
            <person name="Beletsky A."/>
            <person name="Mardanov A."/>
            <person name="Danilova E."/>
            <person name="Pimenov N."/>
            <person name="Karnachuk O."/>
            <person name="Ravin N."/>
        </authorList>
    </citation>
    <scope>NUCLEOTIDE SEQUENCE [LARGE SCALE GENOMIC DNA]</scope>
    <source>
        <strain evidence="2">ShG14-8</strain>
    </source>
</reference>
<dbReference type="InterPro" id="IPR004843">
    <property type="entry name" value="Calcineurin-like_PHP"/>
</dbReference>
<accession>A0A139BWI6</accession>
<sequence>MSGPSDMPLRRLLLLLAATGLLFSCELQAQVLASGGIATAYVVLGTDGAAFARVLTTDTQCPLIRFDAREVRMNVRAAPASMPLRPTRSAPADSKPSVFPLLTCEKEIPRGTGSAKLGTLSLPLPKHQIDRIVVIGDSGCRLKKSDGAYQACNDSDLYPFARVAAAAARWKPDLVVHVGDFLYRENECAQGNPGCAGSPWGYGWDAWQADFFRPAAALLQAAPWVMVRGNHESCSRAGQGWWRMMDPHRLLPAQDCNDPANDQTGDYSDPYAVPLGSDTQLIVLDTSNTPGSAIPPGDIRRIKYRNLYRQLEILSRQAAYNIVANHHPLLGFATEQGPHGAVTLHPGNLGLQSVFGAINPLLMPPRIDVLLSGHVHMWQQLSFSSPHPTQFVAGFSGTMEDLVPLPARLPPAATPAPGAVVEQHDSWVGGFGFMTMQRKGPGQWQVKVWDSAGRQINTCSIYGRRSSCAEAQVK</sequence>
<comment type="caution">
    <text evidence="2">The sequence shown here is derived from an EMBL/GenBank/DDBJ whole genome shotgun (WGS) entry which is preliminary data.</text>
</comment>
<evidence type="ECO:0000259" key="1">
    <source>
        <dbReference type="Pfam" id="PF00149"/>
    </source>
</evidence>
<dbReference type="AlphaFoldDB" id="A0A139BWI6"/>
<dbReference type="Pfam" id="PF00149">
    <property type="entry name" value="Metallophos"/>
    <property type="match status" value="1"/>
</dbReference>
<protein>
    <recommendedName>
        <fullName evidence="1">Calcineurin-like phosphoesterase domain-containing protein</fullName>
    </recommendedName>
</protein>
<reference evidence="2 3" key="1">
    <citation type="submission" date="2016-02" db="EMBL/GenBank/DDBJ databases">
        <authorList>
            <person name="Wen L."/>
            <person name="He K."/>
            <person name="Yang H."/>
        </authorList>
    </citation>
    <scope>NUCLEOTIDE SEQUENCE [LARGE SCALE GENOMIC DNA]</scope>
    <source>
        <strain evidence="2">ShG14-8</strain>
    </source>
</reference>
<evidence type="ECO:0000313" key="3">
    <source>
        <dbReference type="Proteomes" id="UP000070578"/>
    </source>
</evidence>
<name>A0A139BWI6_9PROT</name>
<proteinExistence type="predicted"/>
<gene>
    <name evidence="2" type="ORF">AWT59_0513</name>
</gene>
<dbReference type="EMBL" id="LSLI01000007">
    <property type="protein sequence ID" value="KXS33351.1"/>
    <property type="molecule type" value="Genomic_DNA"/>
</dbReference>
<dbReference type="Proteomes" id="UP000070578">
    <property type="component" value="Unassembled WGS sequence"/>
</dbReference>
<organism evidence="2 3">
    <name type="scientific">Candidatus Gallionella acididurans</name>
    <dbReference type="NCBI Taxonomy" id="1796491"/>
    <lineage>
        <taxon>Bacteria</taxon>
        <taxon>Pseudomonadati</taxon>
        <taxon>Pseudomonadota</taxon>
        <taxon>Betaproteobacteria</taxon>
        <taxon>Nitrosomonadales</taxon>
        <taxon>Gallionellaceae</taxon>
        <taxon>Gallionella</taxon>
    </lineage>
</organism>
<feature type="domain" description="Calcineurin-like phosphoesterase" evidence="1">
    <location>
        <begin position="131"/>
        <end position="376"/>
    </location>
</feature>
<dbReference type="Gene3D" id="3.60.21.10">
    <property type="match status" value="1"/>
</dbReference>
<dbReference type="GO" id="GO:0016787">
    <property type="term" value="F:hydrolase activity"/>
    <property type="evidence" value="ECO:0007669"/>
    <property type="project" value="InterPro"/>
</dbReference>
<dbReference type="SUPFAM" id="SSF56300">
    <property type="entry name" value="Metallo-dependent phosphatases"/>
    <property type="match status" value="1"/>
</dbReference>